<dbReference type="Proteomes" id="UP000619033">
    <property type="component" value="Unassembled WGS sequence"/>
</dbReference>
<name>A0A8J7STR0_9RHOB</name>
<keyword evidence="2" id="KW-1185">Reference proteome</keyword>
<organism evidence="1 2">
    <name type="scientific">Fuscibacter oryzae</name>
    <dbReference type="NCBI Taxonomy" id="2803939"/>
    <lineage>
        <taxon>Bacteria</taxon>
        <taxon>Pseudomonadati</taxon>
        <taxon>Pseudomonadota</taxon>
        <taxon>Alphaproteobacteria</taxon>
        <taxon>Rhodobacterales</taxon>
        <taxon>Paracoccaceae</taxon>
        <taxon>Fuscibacter</taxon>
    </lineage>
</organism>
<dbReference type="Pfam" id="PF12900">
    <property type="entry name" value="Pyridox_ox_2"/>
    <property type="match status" value="1"/>
</dbReference>
<sequence length="221" mass="23857">MTKAPSPRTRVRRLHDKAAYDLDTIHAILDAMPVAHVGHLIDGFPVVTPTLQWREGDHIYWHGSSASRMTRAATGGPVCVTVTLTDAMVLSRSGLEHSVNYRCVMVMGTAQAVTDPALKARHLETMMEQMFPGRWPQLRPMTAQELKATAILTLPLNEASAKVSAAAPGDSDPAEDKDWPVWAGNLPITLTMGAPQPATDLAPGIPLPDHAAGYRFGKAPK</sequence>
<dbReference type="RefSeq" id="WP_202657634.1">
    <property type="nucleotide sequence ID" value="NZ_JAESVP010000001.1"/>
</dbReference>
<evidence type="ECO:0000313" key="1">
    <source>
        <dbReference type="EMBL" id="MBL4926806.1"/>
    </source>
</evidence>
<dbReference type="PANTHER" id="PTHR34071:SF2">
    <property type="entry name" value="FLAVIN-NUCLEOTIDE-BINDING PROTEIN"/>
    <property type="match status" value="1"/>
</dbReference>
<gene>
    <name evidence="1" type="ORF">JI744_01685</name>
</gene>
<dbReference type="InterPro" id="IPR012349">
    <property type="entry name" value="Split_barrel_FMN-bd"/>
</dbReference>
<protein>
    <submittedName>
        <fullName evidence="1">Pyridoxamine 5'-phosphate oxidase family protein</fullName>
    </submittedName>
</protein>
<comment type="caution">
    <text evidence="1">The sequence shown here is derived from an EMBL/GenBank/DDBJ whole genome shotgun (WGS) entry which is preliminary data.</text>
</comment>
<dbReference type="InterPro" id="IPR024747">
    <property type="entry name" value="Pyridox_Oxase-rel"/>
</dbReference>
<reference evidence="1" key="1">
    <citation type="submission" date="2021-01" db="EMBL/GenBank/DDBJ databases">
        <title>Genome seq and assembly of Tabrizicola sp. KVB23.</title>
        <authorList>
            <person name="Chhetri G."/>
        </authorList>
    </citation>
    <scope>NUCLEOTIDE SEQUENCE</scope>
    <source>
        <strain evidence="1">KVB23</strain>
    </source>
</reference>
<dbReference type="EMBL" id="JAESVP010000001">
    <property type="protein sequence ID" value="MBL4926806.1"/>
    <property type="molecule type" value="Genomic_DNA"/>
</dbReference>
<dbReference type="AlphaFoldDB" id="A0A8J7STR0"/>
<proteinExistence type="predicted"/>
<accession>A0A8J7STR0</accession>
<dbReference type="PANTHER" id="PTHR34071">
    <property type="entry name" value="5-NITROIMIDAZOLE ANTIBIOTICS RESISTANCE PROTEIN, NIMA-FAMILY-RELATED PROTEIN-RELATED"/>
    <property type="match status" value="1"/>
</dbReference>
<dbReference type="Gene3D" id="2.30.110.10">
    <property type="entry name" value="Electron Transport, Fmn-binding Protein, Chain A"/>
    <property type="match status" value="1"/>
</dbReference>
<evidence type="ECO:0000313" key="2">
    <source>
        <dbReference type="Proteomes" id="UP000619033"/>
    </source>
</evidence>
<dbReference type="SUPFAM" id="SSF50475">
    <property type="entry name" value="FMN-binding split barrel"/>
    <property type="match status" value="1"/>
</dbReference>